<gene>
    <name evidence="1" type="ORF">GCM10010178_41770</name>
</gene>
<keyword evidence="2" id="KW-1185">Reference proteome</keyword>
<organism evidence="1 2">
    <name type="scientific">Lentzea flava</name>
    <dbReference type="NCBI Taxonomy" id="103732"/>
    <lineage>
        <taxon>Bacteria</taxon>
        <taxon>Bacillati</taxon>
        <taxon>Actinomycetota</taxon>
        <taxon>Actinomycetes</taxon>
        <taxon>Pseudonocardiales</taxon>
        <taxon>Pseudonocardiaceae</taxon>
        <taxon>Lentzea</taxon>
    </lineage>
</organism>
<evidence type="ECO:0000313" key="1">
    <source>
        <dbReference type="EMBL" id="GGU44917.1"/>
    </source>
</evidence>
<dbReference type="EMBL" id="BMRE01000017">
    <property type="protein sequence ID" value="GGU44917.1"/>
    <property type="molecule type" value="Genomic_DNA"/>
</dbReference>
<evidence type="ECO:0000313" key="2">
    <source>
        <dbReference type="Proteomes" id="UP000649573"/>
    </source>
</evidence>
<dbReference type="Proteomes" id="UP000649573">
    <property type="component" value="Unassembled WGS sequence"/>
</dbReference>
<sequence>MWSSVALYSSTGMLTSPKLIDPLQIARAMRAEYPLPATSNHALTVDRVQPPLRAACFQLVIDNPEGGRE</sequence>
<reference evidence="2" key="1">
    <citation type="journal article" date="2019" name="Int. J. Syst. Evol. Microbiol.">
        <title>The Global Catalogue of Microorganisms (GCM) 10K type strain sequencing project: providing services to taxonomists for standard genome sequencing and annotation.</title>
        <authorList>
            <consortium name="The Broad Institute Genomics Platform"/>
            <consortium name="The Broad Institute Genome Sequencing Center for Infectious Disease"/>
            <person name="Wu L."/>
            <person name="Ma J."/>
        </authorList>
    </citation>
    <scope>NUCLEOTIDE SEQUENCE [LARGE SCALE GENOMIC DNA]</scope>
    <source>
        <strain evidence="2">JCM 3296</strain>
    </source>
</reference>
<accession>A0ABQ2UMF5</accession>
<protein>
    <submittedName>
        <fullName evidence="1">Uncharacterized protein</fullName>
    </submittedName>
</protein>
<name>A0ABQ2UMF5_9PSEU</name>
<proteinExistence type="predicted"/>
<comment type="caution">
    <text evidence="1">The sequence shown here is derived from an EMBL/GenBank/DDBJ whole genome shotgun (WGS) entry which is preliminary data.</text>
</comment>